<feature type="disulfide bond" evidence="6">
    <location>
        <begin position="227"/>
        <end position="236"/>
    </location>
</feature>
<feature type="domain" description="EGF-like" evidence="9">
    <location>
        <begin position="167"/>
        <end position="199"/>
    </location>
</feature>
<dbReference type="GO" id="GO:0007157">
    <property type="term" value="P:heterophilic cell-cell adhesion via plasma membrane cell adhesion molecules"/>
    <property type="evidence" value="ECO:0007669"/>
    <property type="project" value="TreeGrafter"/>
</dbReference>
<dbReference type="SUPFAM" id="SSF57196">
    <property type="entry name" value="EGF/Laminin"/>
    <property type="match status" value="6"/>
</dbReference>
<feature type="disulfide bond" evidence="6">
    <location>
        <begin position="49"/>
        <end position="58"/>
    </location>
</feature>
<feature type="disulfide bond" evidence="6">
    <location>
        <begin position="87"/>
        <end position="96"/>
    </location>
</feature>
<feature type="domain" description="EGF-like" evidence="9">
    <location>
        <begin position="98"/>
        <end position="135"/>
    </location>
</feature>
<dbReference type="PROSITE" id="PS00010">
    <property type="entry name" value="ASX_HYDROXYL"/>
    <property type="match status" value="3"/>
</dbReference>
<keyword evidence="5" id="KW-0325">Glycoprotein</keyword>
<accession>A0AAD9PD27</accession>
<dbReference type="EMBL" id="JAODUO010000028">
    <property type="protein sequence ID" value="KAK2192560.1"/>
    <property type="molecule type" value="Genomic_DNA"/>
</dbReference>
<keyword evidence="8" id="KW-0812">Transmembrane</keyword>
<dbReference type="SMART" id="SM00179">
    <property type="entry name" value="EGF_CA"/>
    <property type="match status" value="5"/>
</dbReference>
<evidence type="ECO:0000256" key="2">
    <source>
        <dbReference type="ARBA" id="ARBA00022729"/>
    </source>
</evidence>
<keyword evidence="3" id="KW-0677">Repeat</keyword>
<evidence type="ECO:0000256" key="8">
    <source>
        <dbReference type="SAM" id="Phobius"/>
    </source>
</evidence>
<keyword evidence="8" id="KW-0472">Membrane</keyword>
<evidence type="ECO:0000256" key="3">
    <source>
        <dbReference type="ARBA" id="ARBA00022737"/>
    </source>
</evidence>
<evidence type="ECO:0000256" key="1">
    <source>
        <dbReference type="ARBA" id="ARBA00022536"/>
    </source>
</evidence>
<organism evidence="10 11">
    <name type="scientific">Ridgeia piscesae</name>
    <name type="common">Tubeworm</name>
    <dbReference type="NCBI Taxonomy" id="27915"/>
    <lineage>
        <taxon>Eukaryota</taxon>
        <taxon>Metazoa</taxon>
        <taxon>Spiralia</taxon>
        <taxon>Lophotrochozoa</taxon>
        <taxon>Annelida</taxon>
        <taxon>Polychaeta</taxon>
        <taxon>Sedentaria</taxon>
        <taxon>Canalipalpata</taxon>
        <taxon>Sabellida</taxon>
        <taxon>Siboglinidae</taxon>
        <taxon>Ridgeia</taxon>
    </lineage>
</organism>
<dbReference type="SMART" id="SM00181">
    <property type="entry name" value="EGF"/>
    <property type="match status" value="6"/>
</dbReference>
<comment type="caution">
    <text evidence="10">The sequence shown here is derived from an EMBL/GenBank/DDBJ whole genome shotgun (WGS) entry which is preliminary data.</text>
</comment>
<dbReference type="InterPro" id="IPR000152">
    <property type="entry name" value="EGF-type_Asp/Asn_hydroxyl_site"/>
</dbReference>
<name>A0AAD9PD27_RIDPI</name>
<keyword evidence="2" id="KW-0732">Signal</keyword>
<proteinExistence type="predicted"/>
<keyword evidence="1 6" id="KW-0245">EGF-like domain</keyword>
<dbReference type="AlphaFoldDB" id="A0AAD9PD27"/>
<dbReference type="PROSITE" id="PS00022">
    <property type="entry name" value="EGF_1"/>
    <property type="match status" value="4"/>
</dbReference>
<dbReference type="FunFam" id="2.10.25.10:FF:000118">
    <property type="entry name" value="protein delta homolog 2"/>
    <property type="match status" value="1"/>
</dbReference>
<dbReference type="PROSITE" id="PS01187">
    <property type="entry name" value="EGF_CA"/>
    <property type="match status" value="2"/>
</dbReference>
<dbReference type="FunFam" id="2.10.25.10:FF:000472">
    <property type="entry name" value="Uncharacterized protein, isoform A"/>
    <property type="match status" value="1"/>
</dbReference>
<evidence type="ECO:0000256" key="7">
    <source>
        <dbReference type="SAM" id="MobiDB-lite"/>
    </source>
</evidence>
<feature type="disulfide bond" evidence="6">
    <location>
        <begin position="125"/>
        <end position="134"/>
    </location>
</feature>
<dbReference type="InterPro" id="IPR001881">
    <property type="entry name" value="EGF-like_Ca-bd_dom"/>
</dbReference>
<evidence type="ECO:0000256" key="5">
    <source>
        <dbReference type="ARBA" id="ARBA00023180"/>
    </source>
</evidence>
<dbReference type="PANTHER" id="PTHR24049">
    <property type="entry name" value="CRUMBS FAMILY MEMBER"/>
    <property type="match status" value="1"/>
</dbReference>
<dbReference type="GO" id="GO:0005886">
    <property type="term" value="C:plasma membrane"/>
    <property type="evidence" value="ECO:0007669"/>
    <property type="project" value="TreeGrafter"/>
</dbReference>
<dbReference type="InterPro" id="IPR051022">
    <property type="entry name" value="Notch_Cell-Fate_Det"/>
</dbReference>
<dbReference type="InterPro" id="IPR000742">
    <property type="entry name" value="EGF"/>
</dbReference>
<evidence type="ECO:0000259" key="9">
    <source>
        <dbReference type="PROSITE" id="PS50026"/>
    </source>
</evidence>
<dbReference type="PROSITE" id="PS01186">
    <property type="entry name" value="EGF_2"/>
    <property type="match status" value="2"/>
</dbReference>
<dbReference type="PANTHER" id="PTHR24049:SF22">
    <property type="entry name" value="DROSOPHILA CRUMBS HOMOLOG"/>
    <property type="match status" value="1"/>
</dbReference>
<feature type="domain" description="EGF-like" evidence="9">
    <location>
        <begin position="23"/>
        <end position="59"/>
    </location>
</feature>
<dbReference type="PROSITE" id="PS50026">
    <property type="entry name" value="EGF_3"/>
    <property type="match status" value="5"/>
</dbReference>
<comment type="caution">
    <text evidence="6">Lacks conserved residue(s) required for the propagation of feature annotation.</text>
</comment>
<keyword evidence="8" id="KW-1133">Transmembrane helix</keyword>
<feature type="domain" description="EGF-like" evidence="9">
    <location>
        <begin position="201"/>
        <end position="237"/>
    </location>
</feature>
<dbReference type="InterPro" id="IPR013032">
    <property type="entry name" value="EGF-like_CS"/>
</dbReference>
<dbReference type="Pfam" id="PF00008">
    <property type="entry name" value="EGF"/>
    <property type="match status" value="4"/>
</dbReference>
<keyword evidence="11" id="KW-1185">Reference proteome</keyword>
<evidence type="ECO:0000256" key="6">
    <source>
        <dbReference type="PROSITE-ProRule" id="PRU00076"/>
    </source>
</evidence>
<sequence length="454" mass="49160">MTNYKYDYRFRLTDWEGNLCDIRSDDCIDNECTNGATCRDGHRRYTCECPDGYTGRHCEVDIDDCASAPCLNGGRCIDQVAGYRCVCQIVYVGDTCSHHVCDSDQSPCLNGGTCYVSRGQARCLCPVAFSGDVCERDKCLDMSCLNQGACEGGRCVCRPGFLGYYCSVDICLLRPCMNAGTCEGGVCSCAPGYRGLYCHLQTNECESDPCQHDGTCRDLVNGFTCDCLPEYNGTLCERVIPAPALPAWVYATVAPNSWTNETDTDPDPPNTRDGTTPATLVGAGTKAKQRDGQTVHKKSDAVPLWMIVVIVALGVVVLLIAFMFVVMMRRYNRKVSRAENGDAVVLHFDQNGGENHTITGISNPDYDSATMVNGTCRCVTGNPPPYVATTERHVTAPEGAVATTARDGADDYTATKATSSQPLDSHIYETPPPPRPIPRDVPTASLNEGPTPKA</sequence>
<dbReference type="Proteomes" id="UP001209878">
    <property type="component" value="Unassembled WGS sequence"/>
</dbReference>
<feature type="domain" description="EGF-like" evidence="9">
    <location>
        <begin position="61"/>
        <end position="97"/>
    </location>
</feature>
<dbReference type="GO" id="GO:0005509">
    <property type="term" value="F:calcium ion binding"/>
    <property type="evidence" value="ECO:0007669"/>
    <property type="project" value="InterPro"/>
</dbReference>
<gene>
    <name evidence="10" type="ORF">NP493_28g11016</name>
</gene>
<feature type="disulfide bond" evidence="6">
    <location>
        <begin position="189"/>
        <end position="198"/>
    </location>
</feature>
<reference evidence="10" key="1">
    <citation type="journal article" date="2023" name="Mol. Biol. Evol.">
        <title>Third-Generation Sequencing Reveals the Adaptive Role of the Epigenome in Three Deep-Sea Polychaetes.</title>
        <authorList>
            <person name="Perez M."/>
            <person name="Aroh O."/>
            <person name="Sun Y."/>
            <person name="Lan Y."/>
            <person name="Juniper S.K."/>
            <person name="Young C.R."/>
            <person name="Angers B."/>
            <person name="Qian P.Y."/>
        </authorList>
    </citation>
    <scope>NUCLEOTIDE SEQUENCE</scope>
    <source>
        <strain evidence="10">R07B-5</strain>
    </source>
</reference>
<dbReference type="GO" id="GO:0045197">
    <property type="term" value="P:establishment or maintenance of epithelial cell apical/basal polarity"/>
    <property type="evidence" value="ECO:0007669"/>
    <property type="project" value="TreeGrafter"/>
</dbReference>
<feature type="region of interest" description="Disordered" evidence="7">
    <location>
        <begin position="258"/>
        <end position="294"/>
    </location>
</feature>
<evidence type="ECO:0000313" key="10">
    <source>
        <dbReference type="EMBL" id="KAK2192560.1"/>
    </source>
</evidence>
<dbReference type="CDD" id="cd00054">
    <property type="entry name" value="EGF_CA"/>
    <property type="match status" value="4"/>
</dbReference>
<protein>
    <recommendedName>
        <fullName evidence="9">EGF-like domain-containing protein</fullName>
    </recommendedName>
</protein>
<dbReference type="GO" id="GO:0032991">
    <property type="term" value="C:protein-containing complex"/>
    <property type="evidence" value="ECO:0007669"/>
    <property type="project" value="TreeGrafter"/>
</dbReference>
<feature type="region of interest" description="Disordered" evidence="7">
    <location>
        <begin position="401"/>
        <end position="454"/>
    </location>
</feature>
<dbReference type="Gene3D" id="2.10.25.10">
    <property type="entry name" value="Laminin"/>
    <property type="match status" value="5"/>
</dbReference>
<keyword evidence="4 6" id="KW-1015">Disulfide bond</keyword>
<evidence type="ECO:0000256" key="4">
    <source>
        <dbReference type="ARBA" id="ARBA00023157"/>
    </source>
</evidence>
<dbReference type="FunFam" id="2.10.25.10:FF:000122">
    <property type="entry name" value="Protein crumbs homolog 2"/>
    <property type="match status" value="1"/>
</dbReference>
<dbReference type="Pfam" id="PF12661">
    <property type="entry name" value="hEGF"/>
    <property type="match status" value="1"/>
</dbReference>
<evidence type="ECO:0000313" key="11">
    <source>
        <dbReference type="Proteomes" id="UP001209878"/>
    </source>
</evidence>
<feature type="transmembrane region" description="Helical" evidence="8">
    <location>
        <begin position="304"/>
        <end position="327"/>
    </location>
</feature>
<dbReference type="FunFam" id="2.10.25.10:FF:000123">
    <property type="entry name" value="Crumbs homolog 1 (Drosophila)"/>
    <property type="match status" value="1"/>
</dbReference>
<dbReference type="InterPro" id="IPR018097">
    <property type="entry name" value="EGF_Ca-bd_CS"/>
</dbReference>